<dbReference type="Proteomes" id="UP000678393">
    <property type="component" value="Unassembled WGS sequence"/>
</dbReference>
<feature type="region of interest" description="Disordered" evidence="1">
    <location>
        <begin position="54"/>
        <end position="85"/>
    </location>
</feature>
<evidence type="ECO:0000313" key="5">
    <source>
        <dbReference type="Proteomes" id="UP000678393"/>
    </source>
</evidence>
<feature type="signal peptide" evidence="2">
    <location>
        <begin position="1"/>
        <end position="33"/>
    </location>
</feature>
<sequence length="118" mass="13423">MKQNKIRLEPRPKVAYLLFCLIFFLCFIHGCLTVKEETKKLDIIQDEAPKPAPVLVGKSQSSKKDVNFPLKGDVPPTECPEKDKECEKDKLGYDAIRLLHLLIDDDHNGNVDQSESDE</sequence>
<comment type="caution">
    <text evidence="4">The sequence shown here is derived from an EMBL/GenBank/DDBJ whole genome shotgun (WGS) entry which is preliminary data.</text>
</comment>
<evidence type="ECO:0000259" key="3">
    <source>
        <dbReference type="Pfam" id="PF25578"/>
    </source>
</evidence>
<accession>A0A8S3ZYR1</accession>
<feature type="chain" id="PRO_5035872470" description="STIM1/2 EF-hand domain-containing protein" evidence="2">
    <location>
        <begin position="34"/>
        <end position="118"/>
    </location>
</feature>
<protein>
    <recommendedName>
        <fullName evidence="3">STIM1/2 EF-hand domain-containing protein</fullName>
    </recommendedName>
</protein>
<keyword evidence="5" id="KW-1185">Reference proteome</keyword>
<dbReference type="EMBL" id="CAJHNH020007401">
    <property type="protein sequence ID" value="CAG5134619.1"/>
    <property type="molecule type" value="Genomic_DNA"/>
</dbReference>
<dbReference type="Gene3D" id="1.10.238.180">
    <property type="match status" value="1"/>
</dbReference>
<feature type="domain" description="STIM1/2 EF-hand" evidence="3">
    <location>
        <begin position="78"/>
        <end position="118"/>
    </location>
</feature>
<name>A0A8S3ZYR1_9EUPU</name>
<dbReference type="Pfam" id="PF25578">
    <property type="entry name" value="EF-hand_STIM1"/>
    <property type="match status" value="1"/>
</dbReference>
<gene>
    <name evidence="4" type="ORF">CUNI_LOCUS20177</name>
</gene>
<dbReference type="InterPro" id="IPR057835">
    <property type="entry name" value="EF-hand_STIM1/2"/>
</dbReference>
<evidence type="ECO:0000256" key="1">
    <source>
        <dbReference type="SAM" id="MobiDB-lite"/>
    </source>
</evidence>
<organism evidence="4 5">
    <name type="scientific">Candidula unifasciata</name>
    <dbReference type="NCBI Taxonomy" id="100452"/>
    <lineage>
        <taxon>Eukaryota</taxon>
        <taxon>Metazoa</taxon>
        <taxon>Spiralia</taxon>
        <taxon>Lophotrochozoa</taxon>
        <taxon>Mollusca</taxon>
        <taxon>Gastropoda</taxon>
        <taxon>Heterobranchia</taxon>
        <taxon>Euthyneura</taxon>
        <taxon>Panpulmonata</taxon>
        <taxon>Eupulmonata</taxon>
        <taxon>Stylommatophora</taxon>
        <taxon>Helicina</taxon>
        <taxon>Helicoidea</taxon>
        <taxon>Geomitridae</taxon>
        <taxon>Candidula</taxon>
    </lineage>
</organism>
<proteinExistence type="predicted"/>
<keyword evidence="2" id="KW-0732">Signal</keyword>
<reference evidence="4" key="1">
    <citation type="submission" date="2021-04" db="EMBL/GenBank/DDBJ databases">
        <authorList>
            <consortium name="Molecular Ecology Group"/>
        </authorList>
    </citation>
    <scope>NUCLEOTIDE SEQUENCE</scope>
</reference>
<evidence type="ECO:0000256" key="2">
    <source>
        <dbReference type="SAM" id="SignalP"/>
    </source>
</evidence>
<feature type="non-terminal residue" evidence="4">
    <location>
        <position position="118"/>
    </location>
</feature>
<evidence type="ECO:0000313" key="4">
    <source>
        <dbReference type="EMBL" id="CAG5134619.1"/>
    </source>
</evidence>
<dbReference type="AlphaFoldDB" id="A0A8S3ZYR1"/>